<dbReference type="Proteomes" id="UP000622552">
    <property type="component" value="Unassembled WGS sequence"/>
</dbReference>
<dbReference type="PRINTS" id="PR00359">
    <property type="entry name" value="BP450"/>
</dbReference>
<dbReference type="GO" id="GO:0004497">
    <property type="term" value="F:monooxygenase activity"/>
    <property type="evidence" value="ECO:0007669"/>
    <property type="project" value="InterPro"/>
</dbReference>
<dbReference type="SUPFAM" id="SSF48264">
    <property type="entry name" value="Cytochrome P450"/>
    <property type="match status" value="1"/>
</dbReference>
<sequence>MTSSGPVAGFWEDPYPVYDDMHADGPVVWEEVSEAWWVVGYDAAREALTNDSLSSGWLSGGAFENIDAGILRHIRQWFMWTDPPTHRDLRAPITTKLTEKAVRERRDEITATVERYFAPMYGGTHDAITTFATPLVADLIASLVGFPAESRPAMCAWSEAAAGLLANPRDEMHVRRAEEALAALANAVSPTAGDSHTASLMAFAGVATTGEAIARMLDLEADGRLRETGASPESIVDELLRVDTPVPHVRRIATADTEIAGTPVAEGQAVVILIAAANRDPAVFERPDSFDPIRNGSRHISYGHGRHRCPGAILSDRILLAVLLRLHAAEQPTRDQPATWHRNRGYRAVANLPLTWQEKELDKT</sequence>
<dbReference type="InterPro" id="IPR001128">
    <property type="entry name" value="Cyt_P450"/>
</dbReference>
<evidence type="ECO:0000256" key="1">
    <source>
        <dbReference type="ARBA" id="ARBA00010617"/>
    </source>
</evidence>
<dbReference type="GO" id="GO:0016705">
    <property type="term" value="F:oxidoreductase activity, acting on paired donors, with incorporation or reduction of molecular oxygen"/>
    <property type="evidence" value="ECO:0007669"/>
    <property type="project" value="InterPro"/>
</dbReference>
<dbReference type="Pfam" id="PF00067">
    <property type="entry name" value="p450"/>
    <property type="match status" value="1"/>
</dbReference>
<dbReference type="PANTHER" id="PTHR46696">
    <property type="entry name" value="P450, PUTATIVE (EUROFUNG)-RELATED"/>
    <property type="match status" value="1"/>
</dbReference>
<gene>
    <name evidence="2" type="ORF">IW245_000424</name>
</gene>
<dbReference type="AlphaFoldDB" id="A0A8J7G7C9"/>
<dbReference type="PANTHER" id="PTHR46696:SF1">
    <property type="entry name" value="CYTOCHROME P450 YJIB-RELATED"/>
    <property type="match status" value="1"/>
</dbReference>
<dbReference type="InterPro" id="IPR036396">
    <property type="entry name" value="Cyt_P450_sf"/>
</dbReference>
<reference evidence="2" key="1">
    <citation type="submission" date="2020-11" db="EMBL/GenBank/DDBJ databases">
        <title>Sequencing the genomes of 1000 actinobacteria strains.</title>
        <authorList>
            <person name="Klenk H.-P."/>
        </authorList>
    </citation>
    <scope>NUCLEOTIDE SEQUENCE</scope>
    <source>
        <strain evidence="2">DSM 45356</strain>
    </source>
</reference>
<accession>A0A8J7G7C9</accession>
<dbReference type="RefSeq" id="WP_197001491.1">
    <property type="nucleotide sequence ID" value="NZ_BONS01000035.1"/>
</dbReference>
<evidence type="ECO:0000313" key="3">
    <source>
        <dbReference type="Proteomes" id="UP000622552"/>
    </source>
</evidence>
<dbReference type="GO" id="GO:0020037">
    <property type="term" value="F:heme binding"/>
    <property type="evidence" value="ECO:0007669"/>
    <property type="project" value="InterPro"/>
</dbReference>
<protein>
    <submittedName>
        <fullName evidence="2">Cytochrome P450</fullName>
    </submittedName>
</protein>
<comment type="caution">
    <text evidence="2">The sequence shown here is derived from an EMBL/GenBank/DDBJ whole genome shotgun (WGS) entry which is preliminary data.</text>
</comment>
<comment type="similarity">
    <text evidence="1">Belongs to the cytochrome P450 family.</text>
</comment>
<dbReference type="GO" id="GO:0005506">
    <property type="term" value="F:iron ion binding"/>
    <property type="evidence" value="ECO:0007669"/>
    <property type="project" value="InterPro"/>
</dbReference>
<name>A0A8J7G7C9_9ACTN</name>
<dbReference type="EMBL" id="JADOUF010000001">
    <property type="protein sequence ID" value="MBG6134230.1"/>
    <property type="molecule type" value="Genomic_DNA"/>
</dbReference>
<proteinExistence type="inferred from homology"/>
<organism evidence="2 3">
    <name type="scientific">Longispora fulva</name>
    <dbReference type="NCBI Taxonomy" id="619741"/>
    <lineage>
        <taxon>Bacteria</taxon>
        <taxon>Bacillati</taxon>
        <taxon>Actinomycetota</taxon>
        <taxon>Actinomycetes</taxon>
        <taxon>Micromonosporales</taxon>
        <taxon>Micromonosporaceae</taxon>
        <taxon>Longispora</taxon>
    </lineage>
</organism>
<dbReference type="Gene3D" id="1.10.630.10">
    <property type="entry name" value="Cytochrome P450"/>
    <property type="match status" value="2"/>
</dbReference>
<evidence type="ECO:0000313" key="2">
    <source>
        <dbReference type="EMBL" id="MBG6134230.1"/>
    </source>
</evidence>
<dbReference type="InterPro" id="IPR002397">
    <property type="entry name" value="Cyt_P450_B"/>
</dbReference>
<keyword evidence="3" id="KW-1185">Reference proteome</keyword>